<keyword evidence="7" id="KW-0496">Mitochondrion</keyword>
<feature type="domain" description="Translation initiation factor IF- 2" evidence="9">
    <location>
        <begin position="47"/>
        <end position="148"/>
    </location>
</feature>
<dbReference type="InterPro" id="IPR036925">
    <property type="entry name" value="TIF_IF2_dom3_sf"/>
</dbReference>
<dbReference type="GO" id="GO:0003743">
    <property type="term" value="F:translation initiation factor activity"/>
    <property type="evidence" value="ECO:0007669"/>
    <property type="project" value="UniProtKB-KW"/>
</dbReference>
<dbReference type="InterPro" id="IPR015760">
    <property type="entry name" value="TIF_IF2"/>
</dbReference>
<dbReference type="EMBL" id="FR904289">
    <property type="protein sequence ID" value="CDQ57565.1"/>
    <property type="molecule type" value="Genomic_DNA"/>
</dbReference>
<gene>
    <name evidence="10" type="ORF">GSONMT00073269001</name>
</gene>
<evidence type="ECO:0000313" key="10">
    <source>
        <dbReference type="EMBL" id="CDQ57565.1"/>
    </source>
</evidence>
<proteinExistence type="inferred from homology"/>
<dbReference type="PANTHER" id="PTHR43381">
    <property type="entry name" value="TRANSLATION INITIATION FACTOR IF-2-RELATED"/>
    <property type="match status" value="1"/>
</dbReference>
<dbReference type="InterPro" id="IPR000178">
    <property type="entry name" value="TF_IF2_bacterial-like"/>
</dbReference>
<evidence type="ECO:0000259" key="9">
    <source>
        <dbReference type="Pfam" id="PF11987"/>
    </source>
</evidence>
<comment type="similarity">
    <text evidence="2">Belongs to the TRAFAC class translation factor GTPase superfamily. Classic translation factor GTPase family. IF-2 subfamily.</text>
</comment>
<keyword evidence="5" id="KW-0648">Protein biosynthesis</keyword>
<dbReference type="PROSITE" id="PS01176">
    <property type="entry name" value="IF2"/>
    <property type="match status" value="1"/>
</dbReference>
<dbReference type="STRING" id="8022.A0A060VZ04"/>
<dbReference type="GO" id="GO:0003924">
    <property type="term" value="F:GTPase activity"/>
    <property type="evidence" value="ECO:0007669"/>
    <property type="project" value="InterPro"/>
</dbReference>
<dbReference type="CDD" id="cd03692">
    <property type="entry name" value="mtIF2_IVc"/>
    <property type="match status" value="1"/>
</dbReference>
<dbReference type="SUPFAM" id="SSF50447">
    <property type="entry name" value="Translation proteins"/>
    <property type="match status" value="1"/>
</dbReference>
<evidence type="ECO:0000256" key="1">
    <source>
        <dbReference type="ARBA" id="ARBA00004173"/>
    </source>
</evidence>
<dbReference type="GO" id="GO:0005739">
    <property type="term" value="C:mitochondrion"/>
    <property type="evidence" value="ECO:0007669"/>
    <property type="project" value="UniProtKB-SubCell"/>
</dbReference>
<dbReference type="InterPro" id="IPR023115">
    <property type="entry name" value="TIF_IF2_dom3"/>
</dbReference>
<evidence type="ECO:0000256" key="2">
    <source>
        <dbReference type="ARBA" id="ARBA00007733"/>
    </source>
</evidence>
<comment type="subcellular location">
    <subcellularLocation>
        <location evidence="1">Mitochondrion</location>
    </subcellularLocation>
</comment>
<keyword evidence="8" id="KW-0342">GTP-binding</keyword>
<evidence type="ECO:0000313" key="11">
    <source>
        <dbReference type="Proteomes" id="UP000193380"/>
    </source>
</evidence>
<keyword evidence="6" id="KW-0809">Transit peptide</keyword>
<dbReference type="FunFam" id="2.40.30.10:FF:000072">
    <property type="entry name" value="translation initiation factor IF-2, mitochondrial isoform X1"/>
    <property type="match status" value="1"/>
</dbReference>
<dbReference type="AlphaFoldDB" id="A0A060VZ04"/>
<protein>
    <recommendedName>
        <fullName evidence="9">Translation initiation factor IF- 2 domain-containing protein</fullName>
    </recommendedName>
</protein>
<evidence type="ECO:0000256" key="7">
    <source>
        <dbReference type="ARBA" id="ARBA00023128"/>
    </source>
</evidence>
<dbReference type="GO" id="GO:0005525">
    <property type="term" value="F:GTP binding"/>
    <property type="evidence" value="ECO:0007669"/>
    <property type="project" value="UniProtKB-KW"/>
</dbReference>
<name>A0A060VZ04_ONCMY</name>
<accession>A0A060VZ04</accession>
<dbReference type="FunFam" id="3.40.50.10050:FF:000001">
    <property type="entry name" value="Translation initiation factor IF-2"/>
    <property type="match status" value="1"/>
</dbReference>
<evidence type="ECO:0000256" key="5">
    <source>
        <dbReference type="ARBA" id="ARBA00022917"/>
    </source>
</evidence>
<organism evidence="10 11">
    <name type="scientific">Oncorhynchus mykiss</name>
    <name type="common">Rainbow trout</name>
    <name type="synonym">Salmo gairdneri</name>
    <dbReference type="NCBI Taxonomy" id="8022"/>
    <lineage>
        <taxon>Eukaryota</taxon>
        <taxon>Metazoa</taxon>
        <taxon>Chordata</taxon>
        <taxon>Craniata</taxon>
        <taxon>Vertebrata</taxon>
        <taxon>Euteleostomi</taxon>
        <taxon>Actinopterygii</taxon>
        <taxon>Neopterygii</taxon>
        <taxon>Teleostei</taxon>
        <taxon>Protacanthopterygii</taxon>
        <taxon>Salmoniformes</taxon>
        <taxon>Salmonidae</taxon>
        <taxon>Salmoninae</taxon>
        <taxon>Oncorhynchus</taxon>
    </lineage>
</organism>
<evidence type="ECO:0000256" key="8">
    <source>
        <dbReference type="ARBA" id="ARBA00023134"/>
    </source>
</evidence>
<evidence type="ECO:0000256" key="6">
    <source>
        <dbReference type="ARBA" id="ARBA00022946"/>
    </source>
</evidence>
<dbReference type="SUPFAM" id="SSF52156">
    <property type="entry name" value="Initiation factor IF2/eIF5b, domain 3"/>
    <property type="match status" value="1"/>
</dbReference>
<dbReference type="InterPro" id="IPR009000">
    <property type="entry name" value="Transl_B-barrel_sf"/>
</dbReference>
<dbReference type="Gene3D" id="2.40.30.10">
    <property type="entry name" value="Translation factors"/>
    <property type="match status" value="1"/>
</dbReference>
<dbReference type="Pfam" id="PF11987">
    <property type="entry name" value="IF-2"/>
    <property type="match status" value="1"/>
</dbReference>
<dbReference type="PaxDb" id="8022-A0A060VZ04"/>
<evidence type="ECO:0000256" key="3">
    <source>
        <dbReference type="ARBA" id="ARBA00022540"/>
    </source>
</evidence>
<dbReference type="PANTHER" id="PTHR43381:SF20">
    <property type="entry name" value="TRANSLATION INITIATION FACTOR IF-2, MITOCHONDRIAL"/>
    <property type="match status" value="1"/>
</dbReference>
<reference evidence="10 11" key="1">
    <citation type="journal article" date="2014" name="Nat. Commun.">
        <title>The rainbow trout genome provides novel insights into evolution after whole-genome duplication in vertebrates.</title>
        <authorList>
            <person name="Berthelot C."/>
            <person name="Brunet F."/>
            <person name="Chalopin D."/>
            <person name="Juanchich A."/>
            <person name="Bernard M."/>
            <person name="Noel B."/>
            <person name="Bento P."/>
            <person name="Da Silva C."/>
            <person name="Labadie K."/>
            <person name="Alberti A."/>
            <person name="Aury J.M."/>
            <person name="Louis A."/>
            <person name="Dehais P."/>
            <person name="Bardou P."/>
            <person name="Montfort J."/>
            <person name="Klopp C."/>
            <person name="Cabau C."/>
            <person name="Gaspin C."/>
            <person name="Thorgaard G.H."/>
            <person name="Boussaha M."/>
            <person name="Quillet E."/>
            <person name="Guyomard R."/>
            <person name="Galiana D."/>
            <person name="Bobe J."/>
            <person name="Volff J.N."/>
            <person name="Genet C."/>
            <person name="Wincker P."/>
            <person name="Jaillon O."/>
            <person name="Roest Crollius H."/>
            <person name="Guiguen Y."/>
        </authorList>
    </citation>
    <scope>NUCLEOTIDE SEQUENCE [LARGE SCALE GENOMIC DNA]</scope>
</reference>
<dbReference type="Proteomes" id="UP000193380">
    <property type="component" value="Chromosome 17"/>
</dbReference>
<dbReference type="Gene3D" id="3.40.50.10050">
    <property type="entry name" value="Translation initiation factor IF- 2, domain 3"/>
    <property type="match status" value="1"/>
</dbReference>
<keyword evidence="3" id="KW-0396">Initiation factor</keyword>
<sequence length="267" mass="30277">MQAIEVKQREHQESYKKEREPLAHLSWRQRKSALYKANKKLMAMRPSEKLESQELSLPLIVKGDVDGSVEAILNILESYDAHHQCQMEVVHFGIGDVSENDLNLAETFSGTIYGFNVGVNKSIQQMATKKGIMLKMHKVIYKLIDDLKDELSSKLPPSVKENVIGEASVLAMFDVTVGKKKVPVAGCRVQKGQLDRKMKFRLVRGRDVIWEGSLTALKHHKDDVQMVKTGMECGLSVDQDIEFRPGDEVLCYEETETRQTISWDPGF</sequence>
<keyword evidence="4" id="KW-0547">Nucleotide-binding</keyword>
<evidence type="ECO:0000256" key="4">
    <source>
        <dbReference type="ARBA" id="ARBA00022741"/>
    </source>
</evidence>